<proteinExistence type="inferred from homology"/>
<dbReference type="AlphaFoldDB" id="A0A263BYS7"/>
<dbReference type="EMBL" id="NPIA01000001">
    <property type="protein sequence ID" value="OZM58437.1"/>
    <property type="molecule type" value="Genomic_DNA"/>
</dbReference>
<reference evidence="2 3" key="2">
    <citation type="submission" date="2017-09" db="EMBL/GenBank/DDBJ databases">
        <title>Bacillus patelloidae sp. nov., isolated from the intestinal tract of a marine limpet.</title>
        <authorList>
            <person name="Liu R."/>
            <person name="Dong C."/>
            <person name="Shao Z."/>
        </authorList>
    </citation>
    <scope>NUCLEOTIDE SEQUENCE [LARGE SCALE GENOMIC DNA]</scope>
    <source>
        <strain evidence="2 3">SA5d-4</strain>
    </source>
</reference>
<evidence type="ECO:0000313" key="3">
    <source>
        <dbReference type="Proteomes" id="UP000217083"/>
    </source>
</evidence>
<evidence type="ECO:0000256" key="1">
    <source>
        <dbReference type="HAMAP-Rule" id="MF_01041"/>
    </source>
</evidence>
<organism evidence="2 3">
    <name type="scientific">Lottiidibacillus patelloidae</name>
    <dbReference type="NCBI Taxonomy" id="2670334"/>
    <lineage>
        <taxon>Bacteria</taxon>
        <taxon>Bacillati</taxon>
        <taxon>Bacillota</taxon>
        <taxon>Bacilli</taxon>
        <taxon>Bacillales</taxon>
        <taxon>Bacillaceae</taxon>
        <taxon>Lottiidibacillus</taxon>
    </lineage>
</organism>
<dbReference type="InterPro" id="IPR007920">
    <property type="entry name" value="UPF0223"/>
</dbReference>
<protein>
    <recommendedName>
        <fullName evidence="1">UPF0223 protein CIB95_02395</fullName>
    </recommendedName>
</protein>
<dbReference type="Proteomes" id="UP000217083">
    <property type="component" value="Unassembled WGS sequence"/>
</dbReference>
<comment type="caution">
    <text evidence="2">The sequence shown here is derived from an EMBL/GenBank/DDBJ whole genome shotgun (WGS) entry which is preliminary data.</text>
</comment>
<dbReference type="Pfam" id="PF05256">
    <property type="entry name" value="UPF0223"/>
    <property type="match status" value="1"/>
</dbReference>
<gene>
    <name evidence="2" type="ORF">CIB95_02395</name>
</gene>
<dbReference type="NCBIfam" id="NF003353">
    <property type="entry name" value="PRK04387.1"/>
    <property type="match status" value="1"/>
</dbReference>
<dbReference type="SUPFAM" id="SSF158504">
    <property type="entry name" value="BH2638-like"/>
    <property type="match status" value="1"/>
</dbReference>
<dbReference type="InterPro" id="IPR023324">
    <property type="entry name" value="BH2638-like_sf"/>
</dbReference>
<evidence type="ECO:0000313" key="2">
    <source>
        <dbReference type="EMBL" id="OZM58437.1"/>
    </source>
</evidence>
<keyword evidence="3" id="KW-1185">Reference proteome</keyword>
<sequence>MEYTYPLSLDWSKQEVIDVIAYFQAVEQAYEKGINKKELMDKYRRFKEIVPGKSEEKQMCNEFEKDSGFSSYRTIEKAKELEDDKKVKM</sequence>
<name>A0A263BYS7_9BACI</name>
<dbReference type="Gene3D" id="1.10.220.80">
    <property type="entry name" value="BH2638-like"/>
    <property type="match status" value="1"/>
</dbReference>
<accession>A0A263BYS7</accession>
<comment type="similarity">
    <text evidence="1">Belongs to the UPF0223 family.</text>
</comment>
<dbReference type="PIRSF" id="PIRSF037260">
    <property type="entry name" value="UPF0223"/>
    <property type="match status" value="1"/>
</dbReference>
<reference evidence="3" key="1">
    <citation type="submission" date="2017-08" db="EMBL/GenBank/DDBJ databases">
        <authorList>
            <person name="Huang Z."/>
        </authorList>
    </citation>
    <scope>NUCLEOTIDE SEQUENCE [LARGE SCALE GENOMIC DNA]</scope>
    <source>
        <strain evidence="3">SA5d-4</strain>
    </source>
</reference>
<dbReference type="HAMAP" id="MF_01041">
    <property type="entry name" value="UPF0223"/>
    <property type="match status" value="1"/>
</dbReference>
<dbReference type="RefSeq" id="WP_094921333.1">
    <property type="nucleotide sequence ID" value="NZ_NPIA01000001.1"/>
</dbReference>